<reference evidence="6" key="2">
    <citation type="submission" date="2020-08" db="EMBL/GenBank/DDBJ databases">
        <authorList>
            <person name="Kikuchi T."/>
        </authorList>
    </citation>
    <scope>NUCLEOTIDE SEQUENCE</scope>
    <source>
        <strain evidence="5">Ka4C1</strain>
    </source>
</reference>
<evidence type="ECO:0000256" key="1">
    <source>
        <dbReference type="ARBA" id="ARBA00004123"/>
    </source>
</evidence>
<proteinExistence type="predicted"/>
<dbReference type="Pfam" id="PF00808">
    <property type="entry name" value="CBFD_NFYB_HMF"/>
    <property type="match status" value="1"/>
</dbReference>
<feature type="compositionally biased region" description="Polar residues" evidence="3">
    <location>
        <begin position="171"/>
        <end position="189"/>
    </location>
</feature>
<feature type="compositionally biased region" description="Low complexity" evidence="3">
    <location>
        <begin position="253"/>
        <end position="266"/>
    </location>
</feature>
<evidence type="ECO:0000313" key="5">
    <source>
        <dbReference type="EMBL" id="CAD5231697.1"/>
    </source>
</evidence>
<dbReference type="InterPro" id="IPR050568">
    <property type="entry name" value="Transcr_DNA_Rep_Reg"/>
</dbReference>
<evidence type="ECO:0000256" key="3">
    <source>
        <dbReference type="SAM" id="MobiDB-lite"/>
    </source>
</evidence>
<gene>
    <name evidence="5" type="ORF">BXYJ_LOCUS11793</name>
</gene>
<feature type="region of interest" description="Disordered" evidence="3">
    <location>
        <begin position="171"/>
        <end position="273"/>
    </location>
</feature>
<dbReference type="GO" id="GO:0001046">
    <property type="term" value="F:core promoter sequence-specific DNA binding"/>
    <property type="evidence" value="ECO:0007669"/>
    <property type="project" value="TreeGrafter"/>
</dbReference>
<dbReference type="InterPro" id="IPR003958">
    <property type="entry name" value="CBFA_NFYB_domain"/>
</dbReference>
<dbReference type="SUPFAM" id="SSF47113">
    <property type="entry name" value="Histone-fold"/>
    <property type="match status" value="1"/>
</dbReference>
<dbReference type="AlphaFoldDB" id="A0A1I7RSF1"/>
<dbReference type="InterPro" id="IPR009072">
    <property type="entry name" value="Histone-fold"/>
</dbReference>
<dbReference type="CDD" id="cd22906">
    <property type="entry name" value="HFD_DRAP1"/>
    <property type="match status" value="1"/>
</dbReference>
<evidence type="ECO:0000313" key="8">
    <source>
        <dbReference type="Proteomes" id="UP000659654"/>
    </source>
</evidence>
<dbReference type="EMBL" id="CAJFCV020000005">
    <property type="protein sequence ID" value="CAG9122998.1"/>
    <property type="molecule type" value="Genomic_DNA"/>
</dbReference>
<dbReference type="OrthoDB" id="653904at2759"/>
<name>A0A1I7RSF1_BURXY</name>
<reference evidence="9" key="1">
    <citation type="submission" date="2016-11" db="UniProtKB">
        <authorList>
            <consortium name="WormBaseParasite"/>
        </authorList>
    </citation>
    <scope>IDENTIFICATION</scope>
</reference>
<comment type="subcellular location">
    <subcellularLocation>
        <location evidence="1">Nucleus</location>
    </subcellularLocation>
</comment>
<evidence type="ECO:0000313" key="7">
    <source>
        <dbReference type="Proteomes" id="UP000095284"/>
    </source>
</evidence>
<dbReference type="eggNOG" id="KOG1659">
    <property type="taxonomic scope" value="Eukaryota"/>
</dbReference>
<feature type="compositionally biased region" description="Polar residues" evidence="3">
    <location>
        <begin position="212"/>
        <end position="225"/>
    </location>
</feature>
<dbReference type="SMR" id="A0A1I7RSF1"/>
<feature type="domain" description="Transcription factor CBF/NF-Y/archaeal histone" evidence="4">
    <location>
        <begin position="28"/>
        <end position="91"/>
    </location>
</feature>
<dbReference type="GO" id="GO:0017054">
    <property type="term" value="C:negative cofactor 2 complex"/>
    <property type="evidence" value="ECO:0007669"/>
    <property type="project" value="TreeGrafter"/>
</dbReference>
<evidence type="ECO:0000313" key="9">
    <source>
        <dbReference type="WBParaSite" id="BXY_0365500.1"/>
    </source>
</evidence>
<dbReference type="Proteomes" id="UP000095284">
    <property type="component" value="Unplaced"/>
</dbReference>
<dbReference type="Proteomes" id="UP000582659">
    <property type="component" value="Unassembled WGS sequence"/>
</dbReference>
<dbReference type="GO" id="GO:0016251">
    <property type="term" value="F:RNA polymerase II general transcription initiation factor activity"/>
    <property type="evidence" value="ECO:0007669"/>
    <property type="project" value="TreeGrafter"/>
</dbReference>
<dbReference type="GO" id="GO:0046982">
    <property type="term" value="F:protein heterodimerization activity"/>
    <property type="evidence" value="ECO:0007669"/>
    <property type="project" value="InterPro"/>
</dbReference>
<evidence type="ECO:0000256" key="2">
    <source>
        <dbReference type="ARBA" id="ARBA00023242"/>
    </source>
</evidence>
<protein>
    <submittedName>
        <fullName evidence="5">(pine wood nematode) hypothetical protein</fullName>
    </submittedName>
    <submittedName>
        <fullName evidence="9">CBFD_NFYB_HMF domain-containing protein</fullName>
    </submittedName>
</protein>
<evidence type="ECO:0000259" key="4">
    <source>
        <dbReference type="Pfam" id="PF00808"/>
    </source>
</evidence>
<dbReference type="WBParaSite" id="BXY_0365500.1">
    <property type="protein sequence ID" value="BXY_0365500.1"/>
    <property type="gene ID" value="BXY_0365500"/>
</dbReference>
<keyword evidence="2" id="KW-0539">Nucleus</keyword>
<dbReference type="PANTHER" id="PTHR10252">
    <property type="entry name" value="HISTONE-LIKE TRANSCRIPTION FACTOR CCAAT-RELATED"/>
    <property type="match status" value="1"/>
</dbReference>
<sequence>MDVGDGGLASDFAVPAGRIRKRRFSSARIQPTRIKKVMQSDEEIGRMVHSVPVALGSAMEHFAEKLLECAAQSVQFSSARTLTPSHIRYAIMKNRHFSFLDDLTKEVPMLRLNTDSDAFIDTVLSGGQNQFKSPAALQQRDNLSALPLNSLPVTSQTNSSDLNPSSLISQKQYAPKQPSYQTPSTTASGDEQPVKRKRGRPRKDKSDRFVDSSENAIASGISPSDATKMDMDKVLMPPPSIPTGRARRPFLRPGSNDSGGSSPPSNTATLTAM</sequence>
<keyword evidence="8" id="KW-1185">Reference proteome</keyword>
<dbReference type="EMBL" id="CAJFDI010000005">
    <property type="protein sequence ID" value="CAD5231697.1"/>
    <property type="molecule type" value="Genomic_DNA"/>
</dbReference>
<evidence type="ECO:0000313" key="6">
    <source>
        <dbReference type="EMBL" id="CAG9122998.1"/>
    </source>
</evidence>
<organism evidence="7 9">
    <name type="scientific">Bursaphelenchus xylophilus</name>
    <name type="common">Pinewood nematode worm</name>
    <name type="synonym">Aphelenchoides xylophilus</name>
    <dbReference type="NCBI Taxonomy" id="6326"/>
    <lineage>
        <taxon>Eukaryota</taxon>
        <taxon>Metazoa</taxon>
        <taxon>Ecdysozoa</taxon>
        <taxon>Nematoda</taxon>
        <taxon>Chromadorea</taxon>
        <taxon>Rhabditida</taxon>
        <taxon>Tylenchina</taxon>
        <taxon>Tylenchomorpha</taxon>
        <taxon>Aphelenchoidea</taxon>
        <taxon>Aphelenchoididae</taxon>
        <taxon>Bursaphelenchus</taxon>
    </lineage>
</organism>
<dbReference type="Proteomes" id="UP000659654">
    <property type="component" value="Unassembled WGS sequence"/>
</dbReference>
<dbReference type="Gene3D" id="1.10.20.10">
    <property type="entry name" value="Histone, subunit A"/>
    <property type="match status" value="1"/>
</dbReference>
<accession>A0A1I7RSF1</accession>
<dbReference type="PANTHER" id="PTHR10252:SF5">
    <property type="entry name" value="DR1-ASSOCIATED COREPRESSOR"/>
    <property type="match status" value="1"/>
</dbReference>